<dbReference type="Pfam" id="PF00201">
    <property type="entry name" value="UDPGT"/>
    <property type="match status" value="1"/>
</dbReference>
<dbReference type="EnsemblPlants" id="evm.model.03.860">
    <property type="protein sequence ID" value="cds.evm.model.03.860"/>
    <property type="gene ID" value="evm.TU.03.860"/>
</dbReference>
<evidence type="ECO:0000256" key="1">
    <source>
        <dbReference type="ARBA" id="ARBA00009995"/>
    </source>
</evidence>
<dbReference type="EMBL" id="JAATIP010000036">
    <property type="protein sequence ID" value="KAF4388130.1"/>
    <property type="molecule type" value="Genomic_DNA"/>
</dbReference>
<dbReference type="PANTHER" id="PTHR48047:SF229">
    <property type="entry name" value="UDP-GLYCOSYLTRANSFERASE 73C3-RELATED"/>
    <property type="match status" value="1"/>
</dbReference>
<evidence type="ECO:0000256" key="3">
    <source>
        <dbReference type="ARBA" id="ARBA00022679"/>
    </source>
</evidence>
<name>A0A7J6H0J6_CANSA</name>
<sequence>MASQDKQLHFLMFPLMAQGHMIPMVDIARMLADRGAKITIVTTPDNAAHSNRVLARAVEAGLNIHLMQLKFPSKEAGLPEECENFDTMPSLDRTTKLFHAASLMQQPVEKRFEELKPRPNCIIADMCFPWTINIARKFNIPRISFPGINCFCMLCLYNVHGSKVLDTISSETECFLLPDLPDRIEVTKSQLPLSAISSELKDFHEQRMKAEIESYGVIINSFEELEHAYIKEYKKVRNGKVWCIGPVSLCNKDELDKAQRGKQSSVDEHQCLKWLDSWKPASVVYACLGSLCNLLTPQLIELALGLEASNKPFIWVIGGGTSTTQELEKWIKEDGFEERTKERGLVIRGWAPQVLILSHPAVGVFLTHCGWNSSLEGISAGVPLVTWPLFGDQFLNEKLIVHVLKIAVSLGLEEPTKRGEDEKVGVKVKRDTIKSALEEVLNEEEESKKRRERARKLGEMAKRAVDEGGSSHHNMTLFLEDIAQLEGKNQLQE</sequence>
<keyword evidence="11" id="KW-1185">Reference proteome</keyword>
<protein>
    <recommendedName>
        <fullName evidence="5">Glycosyltransferase</fullName>
        <ecNumber evidence="5">2.4.1.-</ecNumber>
    </recommendedName>
</protein>
<reference evidence="8 10" key="2">
    <citation type="journal article" date="2020" name="bioRxiv">
        <title>Sequence and annotation of 42 cannabis genomes reveals extensive copy number variation in cannabinoid synthesis and pathogen resistance genes.</title>
        <authorList>
            <person name="Mckernan K.J."/>
            <person name="Helbert Y."/>
            <person name="Kane L.T."/>
            <person name="Ebling H."/>
            <person name="Zhang L."/>
            <person name="Liu B."/>
            <person name="Eaton Z."/>
            <person name="Mclaughlin S."/>
            <person name="Kingan S."/>
            <person name="Baybayan P."/>
            <person name="Concepcion G."/>
            <person name="Jordan M."/>
            <person name="Riva A."/>
            <person name="Barbazuk W."/>
            <person name="Harkins T."/>
        </authorList>
    </citation>
    <scope>NUCLEOTIDE SEQUENCE [LARGE SCALE GENOMIC DNA]</scope>
    <source>
        <strain evidence="10">cv. Jamaican Lion 4</strain>
        <strain evidence="8">Mother</strain>
        <tissue evidence="8">Leaf</tissue>
    </source>
</reference>
<evidence type="ECO:0000256" key="2">
    <source>
        <dbReference type="ARBA" id="ARBA00022676"/>
    </source>
</evidence>
<evidence type="ECO:0000259" key="7">
    <source>
        <dbReference type="Pfam" id="PF26168"/>
    </source>
</evidence>
<feature type="region of interest" description="Disordered" evidence="6">
    <location>
        <begin position="442"/>
        <end position="470"/>
    </location>
</feature>
<dbReference type="Gramene" id="evm.model.03.860">
    <property type="protein sequence ID" value="cds.evm.model.03.860"/>
    <property type="gene ID" value="evm.TU.03.860"/>
</dbReference>
<dbReference type="InterPro" id="IPR002213">
    <property type="entry name" value="UDP_glucos_trans"/>
</dbReference>
<feature type="domain" description="Glycosyltransferase N-terminal" evidence="7">
    <location>
        <begin position="10"/>
        <end position="247"/>
    </location>
</feature>
<dbReference type="PROSITE" id="PS00375">
    <property type="entry name" value="UDPGT"/>
    <property type="match status" value="1"/>
</dbReference>
<keyword evidence="2 4" id="KW-0328">Glycosyltransferase</keyword>
<evidence type="ECO:0000313" key="11">
    <source>
        <dbReference type="Proteomes" id="UP000596661"/>
    </source>
</evidence>
<dbReference type="OMA" id="MSQGHMT"/>
<evidence type="ECO:0000256" key="5">
    <source>
        <dbReference type="RuleBase" id="RU362057"/>
    </source>
</evidence>
<dbReference type="InterPro" id="IPR035595">
    <property type="entry name" value="UDP_glycos_trans_CS"/>
</dbReference>
<dbReference type="InterPro" id="IPR058980">
    <property type="entry name" value="Glyco_transf_N"/>
</dbReference>
<dbReference type="EC" id="2.4.1.-" evidence="5"/>
<dbReference type="Proteomes" id="UP000525078">
    <property type="component" value="Unassembled WGS sequence"/>
</dbReference>
<comment type="similarity">
    <text evidence="1 4">Belongs to the UDP-glycosyltransferase family.</text>
</comment>
<keyword evidence="3 4" id="KW-0808">Transferase</keyword>
<dbReference type="CDD" id="cd03784">
    <property type="entry name" value="GT1_Gtf-like"/>
    <property type="match status" value="1"/>
</dbReference>
<dbReference type="Proteomes" id="UP000596661">
    <property type="component" value="Chromosome 3"/>
</dbReference>
<evidence type="ECO:0000313" key="10">
    <source>
        <dbReference type="Proteomes" id="UP000525078"/>
    </source>
</evidence>
<accession>A0A803PAQ5</accession>
<organism evidence="8 10">
    <name type="scientific">Cannabis sativa</name>
    <name type="common">Hemp</name>
    <name type="synonym">Marijuana</name>
    <dbReference type="NCBI Taxonomy" id="3483"/>
    <lineage>
        <taxon>Eukaryota</taxon>
        <taxon>Viridiplantae</taxon>
        <taxon>Streptophyta</taxon>
        <taxon>Embryophyta</taxon>
        <taxon>Tracheophyta</taxon>
        <taxon>Spermatophyta</taxon>
        <taxon>Magnoliopsida</taxon>
        <taxon>eudicotyledons</taxon>
        <taxon>Gunneridae</taxon>
        <taxon>Pentapetalae</taxon>
        <taxon>rosids</taxon>
        <taxon>fabids</taxon>
        <taxon>Rosales</taxon>
        <taxon>Cannabaceae</taxon>
        <taxon>Cannabis</taxon>
    </lineage>
</organism>
<dbReference type="FunFam" id="3.40.50.2000:FF:000071">
    <property type="entry name" value="Glycosyltransferase"/>
    <property type="match status" value="1"/>
</dbReference>
<dbReference type="Pfam" id="PF26168">
    <property type="entry name" value="Glyco_transf_N"/>
    <property type="match status" value="1"/>
</dbReference>
<dbReference type="AlphaFoldDB" id="A0A7J6H0J6"/>
<dbReference type="EMBL" id="UZAU01000269">
    <property type="status" value="NOT_ANNOTATED_CDS"/>
    <property type="molecule type" value="Genomic_DNA"/>
</dbReference>
<reference evidence="9" key="3">
    <citation type="submission" date="2021-03" db="UniProtKB">
        <authorList>
            <consortium name="EnsemblPlants"/>
        </authorList>
    </citation>
    <scope>IDENTIFICATION</scope>
</reference>
<evidence type="ECO:0000313" key="9">
    <source>
        <dbReference type="EnsemblPlants" id="cds.evm.model.03.860"/>
    </source>
</evidence>
<dbReference type="OrthoDB" id="5835829at2759"/>
<feature type="compositionally biased region" description="Basic and acidic residues" evidence="6">
    <location>
        <begin position="455"/>
        <end position="470"/>
    </location>
</feature>
<gene>
    <name evidence="9" type="primary">LOC115709100</name>
    <name evidence="8" type="ORF">F8388_014813</name>
</gene>
<reference evidence="9 11" key="1">
    <citation type="submission" date="2018-11" db="EMBL/GenBank/DDBJ databases">
        <authorList>
            <person name="Grassa J C."/>
        </authorList>
    </citation>
    <scope>NUCLEOTIDE SEQUENCE [LARGE SCALE GENOMIC DNA]</scope>
</reference>
<proteinExistence type="inferred from homology"/>
<accession>A0A7J6H0J6</accession>
<evidence type="ECO:0000256" key="6">
    <source>
        <dbReference type="SAM" id="MobiDB-lite"/>
    </source>
</evidence>
<evidence type="ECO:0000256" key="4">
    <source>
        <dbReference type="RuleBase" id="RU003718"/>
    </source>
</evidence>
<dbReference type="GO" id="GO:0035251">
    <property type="term" value="F:UDP-glucosyltransferase activity"/>
    <property type="evidence" value="ECO:0007669"/>
    <property type="project" value="TreeGrafter"/>
</dbReference>
<dbReference type="SUPFAM" id="SSF53756">
    <property type="entry name" value="UDP-Glycosyltransferase/glycogen phosphorylase"/>
    <property type="match status" value="1"/>
</dbReference>
<dbReference type="FunFam" id="3.40.50.2000:FF:000047">
    <property type="entry name" value="Glycosyltransferase"/>
    <property type="match status" value="1"/>
</dbReference>
<dbReference type="PANTHER" id="PTHR48047">
    <property type="entry name" value="GLYCOSYLTRANSFERASE"/>
    <property type="match status" value="1"/>
</dbReference>
<dbReference type="Gene3D" id="3.40.50.2000">
    <property type="entry name" value="Glycogen Phosphorylase B"/>
    <property type="match status" value="2"/>
</dbReference>
<evidence type="ECO:0000313" key="8">
    <source>
        <dbReference type="EMBL" id="KAF4388130.1"/>
    </source>
</evidence>